<feature type="compositionally biased region" description="Polar residues" evidence="6">
    <location>
        <begin position="470"/>
        <end position="479"/>
    </location>
</feature>
<gene>
    <name evidence="8" type="ORF">DASB73_040820</name>
</gene>
<keyword evidence="9" id="KW-1185">Reference proteome</keyword>
<comment type="caution">
    <text evidence="8">The sequence shown here is derived from an EMBL/GenBank/DDBJ whole genome shotgun (WGS) entry which is preliminary data.</text>
</comment>
<dbReference type="InterPro" id="IPR001781">
    <property type="entry name" value="Znf_LIM"/>
</dbReference>
<evidence type="ECO:0000256" key="1">
    <source>
        <dbReference type="ARBA" id="ARBA00022723"/>
    </source>
</evidence>
<feature type="compositionally biased region" description="Polar residues" evidence="6">
    <location>
        <begin position="54"/>
        <end position="101"/>
    </location>
</feature>
<dbReference type="GO" id="GO:0030695">
    <property type="term" value="F:GTPase regulator activity"/>
    <property type="evidence" value="ECO:0007669"/>
    <property type="project" value="UniProtKB-ARBA"/>
</dbReference>
<keyword evidence="4 5" id="KW-0440">LIM domain</keyword>
<evidence type="ECO:0000256" key="5">
    <source>
        <dbReference type="PROSITE-ProRule" id="PRU00125"/>
    </source>
</evidence>
<evidence type="ECO:0000256" key="3">
    <source>
        <dbReference type="ARBA" id="ARBA00022833"/>
    </source>
</evidence>
<feature type="compositionally biased region" description="Polar residues" evidence="6">
    <location>
        <begin position="110"/>
        <end position="139"/>
    </location>
</feature>
<feature type="compositionally biased region" description="Low complexity" evidence="6">
    <location>
        <begin position="140"/>
        <end position="153"/>
    </location>
</feature>
<evidence type="ECO:0000313" key="9">
    <source>
        <dbReference type="Proteomes" id="UP001362899"/>
    </source>
</evidence>
<dbReference type="SUPFAM" id="SSF57716">
    <property type="entry name" value="Glucocorticoid receptor-like (DNA-binding domain)"/>
    <property type="match status" value="1"/>
</dbReference>
<feature type="region of interest" description="Disordered" evidence="6">
    <location>
        <begin position="309"/>
        <end position="330"/>
    </location>
</feature>
<proteinExistence type="predicted"/>
<dbReference type="SMART" id="SM00132">
    <property type="entry name" value="LIM"/>
    <property type="match status" value="2"/>
</dbReference>
<evidence type="ECO:0000256" key="4">
    <source>
        <dbReference type="ARBA" id="ARBA00023038"/>
    </source>
</evidence>
<evidence type="ECO:0000256" key="6">
    <source>
        <dbReference type="SAM" id="MobiDB-lite"/>
    </source>
</evidence>
<dbReference type="PANTHER" id="PTHR24205:SF16">
    <property type="entry name" value="GH01042P-RELATED"/>
    <property type="match status" value="1"/>
</dbReference>
<dbReference type="Pfam" id="PF00412">
    <property type="entry name" value="LIM"/>
    <property type="match status" value="2"/>
</dbReference>
<feature type="compositionally biased region" description="Low complexity" evidence="6">
    <location>
        <begin position="42"/>
        <end position="53"/>
    </location>
</feature>
<feature type="region of interest" description="Disordered" evidence="6">
    <location>
        <begin position="1"/>
        <end position="20"/>
    </location>
</feature>
<protein>
    <submittedName>
        <fullName evidence="8">Pxl1 protein</fullName>
    </submittedName>
</protein>
<accession>A0AAV5RRG1</accession>
<dbReference type="AlphaFoldDB" id="A0AAV5RRG1"/>
<feature type="compositionally biased region" description="Polar residues" evidence="6">
    <location>
        <begin position="1"/>
        <end position="11"/>
    </location>
</feature>
<feature type="compositionally biased region" description="Low complexity" evidence="6">
    <location>
        <begin position="437"/>
        <end position="458"/>
    </location>
</feature>
<dbReference type="GO" id="GO:0005634">
    <property type="term" value="C:nucleus"/>
    <property type="evidence" value="ECO:0007669"/>
    <property type="project" value="TreeGrafter"/>
</dbReference>
<feature type="compositionally biased region" description="Low complexity" evidence="6">
    <location>
        <begin position="281"/>
        <end position="295"/>
    </location>
</feature>
<organism evidence="8 9">
    <name type="scientific">Starmerella bacillaris</name>
    <name type="common">Yeast</name>
    <name type="synonym">Candida zemplinina</name>
    <dbReference type="NCBI Taxonomy" id="1247836"/>
    <lineage>
        <taxon>Eukaryota</taxon>
        <taxon>Fungi</taxon>
        <taxon>Dikarya</taxon>
        <taxon>Ascomycota</taxon>
        <taxon>Saccharomycotina</taxon>
        <taxon>Dipodascomycetes</taxon>
        <taxon>Dipodascales</taxon>
        <taxon>Trichomonascaceae</taxon>
        <taxon>Starmerella</taxon>
    </lineage>
</organism>
<feature type="compositionally biased region" description="Basic and acidic residues" evidence="6">
    <location>
        <begin position="195"/>
        <end position="218"/>
    </location>
</feature>
<dbReference type="PROSITE" id="PS00478">
    <property type="entry name" value="LIM_DOMAIN_1"/>
    <property type="match status" value="2"/>
</dbReference>
<dbReference type="PANTHER" id="PTHR24205">
    <property type="entry name" value="FOUR AND A HALF LIM DOMAINS PROTEIN"/>
    <property type="match status" value="1"/>
</dbReference>
<dbReference type="EMBL" id="BTGC01000008">
    <property type="protein sequence ID" value="GMM53119.1"/>
    <property type="molecule type" value="Genomic_DNA"/>
</dbReference>
<dbReference type="GO" id="GO:0046872">
    <property type="term" value="F:metal ion binding"/>
    <property type="evidence" value="ECO:0007669"/>
    <property type="project" value="UniProtKB-KW"/>
</dbReference>
<name>A0AAV5RRG1_STABA</name>
<dbReference type="CDD" id="cd08368">
    <property type="entry name" value="LIM"/>
    <property type="match status" value="1"/>
</dbReference>
<keyword evidence="2" id="KW-0677">Repeat</keyword>
<keyword evidence="1 5" id="KW-0479">Metal-binding</keyword>
<dbReference type="Gene3D" id="2.10.110.10">
    <property type="entry name" value="Cysteine Rich Protein"/>
    <property type="match status" value="2"/>
</dbReference>
<feature type="region of interest" description="Disordered" evidence="6">
    <location>
        <begin position="193"/>
        <end position="236"/>
    </location>
</feature>
<feature type="region of interest" description="Disordered" evidence="6">
    <location>
        <begin position="434"/>
        <end position="534"/>
    </location>
</feature>
<feature type="region of interest" description="Disordered" evidence="6">
    <location>
        <begin position="36"/>
        <end position="169"/>
    </location>
</feature>
<keyword evidence="3 5" id="KW-0862">Zinc</keyword>
<dbReference type="Proteomes" id="UP001362899">
    <property type="component" value="Unassembled WGS sequence"/>
</dbReference>
<dbReference type="PROSITE" id="PS50023">
    <property type="entry name" value="LIM_DOMAIN_2"/>
    <property type="match status" value="1"/>
</dbReference>
<dbReference type="GO" id="GO:0003712">
    <property type="term" value="F:transcription coregulator activity"/>
    <property type="evidence" value="ECO:0007669"/>
    <property type="project" value="TreeGrafter"/>
</dbReference>
<evidence type="ECO:0000256" key="2">
    <source>
        <dbReference type="ARBA" id="ARBA00022737"/>
    </source>
</evidence>
<sequence length="680" mass="74315">MSHLLSQSPSKKNLDHAFPPFALGLPSVYERAGFDVNKSRSRSSSRSNSRTTSLAGSHQSNTGSQFGSKTSLASAFTNRSGGSSVRSQSPAVSNRGSTNEPIQKRGSLPVSVNSAQSYTSHVNSPTSTMRSDSQYEWGNSSSSFSRDSSGPESLADFKQSNAPYFNNATPELHEKPLQQFDIQKNAISDSDSEILSDKGSEHDVSHHLETKEVPKNEENSANCDASAKDSHSNYPQKNVEFDLDENFSDSNSEYSDSISFTMEGDDFVNPLQRVRDMSSTQNINNLNNSSSSLNTPHSDADLPVPVQKKHSSWVSEEDTPVIPPKSPIRRPSAPINVPPLPALPQAATNVVPQFLNKAVSQGTSAADAVLPHVLPIPPSHSKQRVHAMPSILDVSKRASTMHLGKHQSIASISSSIYSRQSAVPQNASELQFPDYESSISESNSRLNSSHSSQTSSWDSDIRNSKPVFSYEQSNGSSESNLKKESTPAGQESKQPAHEYHLSQLHAGSQDETSQREALSENTHPLPPTPSLTVRKARKQCRGCMLPIKGKSIRSSDNTLSGRWHHSCFNCYLCADPLSLTEKAHVLNDMPYCMSCYHTLNNSSCRKCGEGIEGTCLETRLEGGSEPLRYHKSCLGCIVCKEPLKEIYFEADGDTYCAEHAFSSLPKTSVKHRRFTQLVSA</sequence>
<feature type="region of interest" description="Disordered" evidence="6">
    <location>
        <begin position="281"/>
        <end position="300"/>
    </location>
</feature>
<evidence type="ECO:0000259" key="7">
    <source>
        <dbReference type="PROSITE" id="PS50023"/>
    </source>
</evidence>
<feature type="domain" description="LIM zinc-binding" evidence="7">
    <location>
        <begin position="538"/>
        <end position="602"/>
    </location>
</feature>
<feature type="compositionally biased region" description="Polar residues" evidence="6">
    <location>
        <begin position="158"/>
        <end position="169"/>
    </location>
</feature>
<evidence type="ECO:0000313" key="8">
    <source>
        <dbReference type="EMBL" id="GMM53119.1"/>
    </source>
</evidence>
<reference evidence="8 9" key="1">
    <citation type="journal article" date="2023" name="Elife">
        <title>Identification of key yeast species and microbe-microbe interactions impacting larval growth of Drosophila in the wild.</title>
        <authorList>
            <person name="Mure A."/>
            <person name="Sugiura Y."/>
            <person name="Maeda R."/>
            <person name="Honda K."/>
            <person name="Sakurai N."/>
            <person name="Takahashi Y."/>
            <person name="Watada M."/>
            <person name="Katoh T."/>
            <person name="Gotoh A."/>
            <person name="Gotoh Y."/>
            <person name="Taniguchi I."/>
            <person name="Nakamura K."/>
            <person name="Hayashi T."/>
            <person name="Katayama T."/>
            <person name="Uemura T."/>
            <person name="Hattori Y."/>
        </authorList>
    </citation>
    <scope>NUCLEOTIDE SEQUENCE [LARGE SCALE GENOMIC DNA]</scope>
    <source>
        <strain evidence="8 9">SB-73</strain>
    </source>
</reference>